<reference evidence="1" key="1">
    <citation type="submission" date="2020-04" db="EMBL/GenBank/DDBJ databases">
        <authorList>
            <person name="Alioto T."/>
            <person name="Alioto T."/>
            <person name="Gomez Garrido J."/>
        </authorList>
    </citation>
    <scope>NUCLEOTIDE SEQUENCE</scope>
    <source>
        <strain evidence="1">A484AB</strain>
    </source>
</reference>
<dbReference type="Proteomes" id="UP001152795">
    <property type="component" value="Unassembled WGS sequence"/>
</dbReference>
<sequence length="87" mass="9591">MANANSYPNPGYEVMANDTNPGGLRASSPRKLKYRSSRVFAVLGKVFQQSHWAGKFEPVRTANAHSLTNQNCRKSSSHSEIQVGILQ</sequence>
<evidence type="ECO:0000313" key="2">
    <source>
        <dbReference type="Proteomes" id="UP001152795"/>
    </source>
</evidence>
<proteinExistence type="predicted"/>
<feature type="non-terminal residue" evidence="1">
    <location>
        <position position="87"/>
    </location>
</feature>
<accession>A0A7D9JG33</accession>
<dbReference type="EMBL" id="CACRXK020015583">
    <property type="protein sequence ID" value="CAB4028587.1"/>
    <property type="molecule type" value="Genomic_DNA"/>
</dbReference>
<comment type="caution">
    <text evidence="1">The sequence shown here is derived from an EMBL/GenBank/DDBJ whole genome shotgun (WGS) entry which is preliminary data.</text>
</comment>
<gene>
    <name evidence="1" type="ORF">PACLA_8A079861</name>
</gene>
<keyword evidence="2" id="KW-1185">Reference proteome</keyword>
<organism evidence="1 2">
    <name type="scientific">Paramuricea clavata</name>
    <name type="common">Red gorgonian</name>
    <name type="synonym">Violescent sea-whip</name>
    <dbReference type="NCBI Taxonomy" id="317549"/>
    <lineage>
        <taxon>Eukaryota</taxon>
        <taxon>Metazoa</taxon>
        <taxon>Cnidaria</taxon>
        <taxon>Anthozoa</taxon>
        <taxon>Octocorallia</taxon>
        <taxon>Malacalcyonacea</taxon>
        <taxon>Plexauridae</taxon>
        <taxon>Paramuricea</taxon>
    </lineage>
</organism>
<evidence type="ECO:0000313" key="1">
    <source>
        <dbReference type="EMBL" id="CAB4028587.1"/>
    </source>
</evidence>
<protein>
    <submittedName>
        <fullName evidence="1">Uncharacterized protein</fullName>
    </submittedName>
</protein>
<name>A0A7D9JG33_PARCT</name>
<dbReference type="AlphaFoldDB" id="A0A7D9JG33"/>